<gene>
    <name evidence="5" type="ORF">SAMN04487865_100617</name>
</gene>
<feature type="transmembrane region" description="Helical" evidence="3">
    <location>
        <begin position="78"/>
        <end position="102"/>
    </location>
</feature>
<proteinExistence type="predicted"/>
<dbReference type="RefSeq" id="WP_074839212.1">
    <property type="nucleotide sequence ID" value="NZ_CP047056.1"/>
</dbReference>
<dbReference type="InterPro" id="IPR000160">
    <property type="entry name" value="GGDEF_dom"/>
</dbReference>
<name>A0A662Z8J8_9GAMM</name>
<evidence type="ECO:0000313" key="5">
    <source>
        <dbReference type="EMBL" id="SFJ88944.1"/>
    </source>
</evidence>
<keyword evidence="3" id="KW-1133">Transmembrane helix</keyword>
<organism evidence="5 6">
    <name type="scientific">Succinivibrio dextrinosolvens</name>
    <dbReference type="NCBI Taxonomy" id="83771"/>
    <lineage>
        <taxon>Bacteria</taxon>
        <taxon>Pseudomonadati</taxon>
        <taxon>Pseudomonadota</taxon>
        <taxon>Gammaproteobacteria</taxon>
        <taxon>Aeromonadales</taxon>
        <taxon>Succinivibrionaceae</taxon>
        <taxon>Succinivibrio</taxon>
    </lineage>
</organism>
<comment type="catalytic activity">
    <reaction evidence="2">
        <text>2 GTP = 3',3'-c-di-GMP + 2 diphosphate</text>
        <dbReference type="Rhea" id="RHEA:24898"/>
        <dbReference type="ChEBI" id="CHEBI:33019"/>
        <dbReference type="ChEBI" id="CHEBI:37565"/>
        <dbReference type="ChEBI" id="CHEBI:58805"/>
        <dbReference type="EC" id="2.7.7.65"/>
    </reaction>
</comment>
<feature type="transmembrane region" description="Helical" evidence="3">
    <location>
        <begin position="34"/>
        <end position="58"/>
    </location>
</feature>
<dbReference type="SMART" id="SM00267">
    <property type="entry name" value="GGDEF"/>
    <property type="match status" value="1"/>
</dbReference>
<dbReference type="PROSITE" id="PS50887">
    <property type="entry name" value="GGDEF"/>
    <property type="match status" value="1"/>
</dbReference>
<evidence type="ECO:0000256" key="1">
    <source>
        <dbReference type="ARBA" id="ARBA00012528"/>
    </source>
</evidence>
<feature type="transmembrane region" description="Helical" evidence="3">
    <location>
        <begin position="6"/>
        <end position="27"/>
    </location>
</feature>
<accession>A0A662Z8J8</accession>
<feature type="transmembrane region" description="Helical" evidence="3">
    <location>
        <begin position="187"/>
        <end position="205"/>
    </location>
</feature>
<dbReference type="PANTHER" id="PTHR45138:SF9">
    <property type="entry name" value="DIGUANYLATE CYCLASE DGCM-RELATED"/>
    <property type="match status" value="1"/>
</dbReference>
<keyword evidence="6" id="KW-1185">Reference proteome</keyword>
<dbReference type="EC" id="2.7.7.65" evidence="1"/>
<dbReference type="GO" id="GO:0052621">
    <property type="term" value="F:diguanylate cyclase activity"/>
    <property type="evidence" value="ECO:0007669"/>
    <property type="project" value="UniProtKB-EC"/>
</dbReference>
<dbReference type="Gene3D" id="3.30.70.270">
    <property type="match status" value="1"/>
</dbReference>
<keyword evidence="3" id="KW-0472">Membrane</keyword>
<dbReference type="CDD" id="cd01949">
    <property type="entry name" value="GGDEF"/>
    <property type="match status" value="1"/>
</dbReference>
<dbReference type="InterPro" id="IPR050469">
    <property type="entry name" value="Diguanylate_Cyclase"/>
</dbReference>
<dbReference type="Proteomes" id="UP000243374">
    <property type="component" value="Unassembled WGS sequence"/>
</dbReference>
<keyword evidence="3" id="KW-0812">Transmembrane</keyword>
<protein>
    <recommendedName>
        <fullName evidence="1">diguanylate cyclase</fullName>
        <ecNumber evidence="1">2.7.7.65</ecNumber>
    </recommendedName>
</protein>
<dbReference type="Pfam" id="PF00990">
    <property type="entry name" value="GGDEF"/>
    <property type="match status" value="1"/>
</dbReference>
<feature type="transmembrane region" description="Helical" evidence="3">
    <location>
        <begin position="114"/>
        <end position="140"/>
    </location>
</feature>
<dbReference type="PANTHER" id="PTHR45138">
    <property type="entry name" value="REGULATORY COMPONENTS OF SENSORY TRANSDUCTION SYSTEM"/>
    <property type="match status" value="1"/>
</dbReference>
<evidence type="ECO:0000313" key="6">
    <source>
        <dbReference type="Proteomes" id="UP000243374"/>
    </source>
</evidence>
<dbReference type="OrthoDB" id="9773156at2"/>
<dbReference type="SUPFAM" id="SSF55073">
    <property type="entry name" value="Nucleotide cyclase"/>
    <property type="match status" value="1"/>
</dbReference>
<evidence type="ECO:0000259" key="4">
    <source>
        <dbReference type="PROSITE" id="PS50887"/>
    </source>
</evidence>
<dbReference type="InterPro" id="IPR029787">
    <property type="entry name" value="Nucleotide_cyclase"/>
</dbReference>
<dbReference type="NCBIfam" id="TIGR00254">
    <property type="entry name" value="GGDEF"/>
    <property type="match status" value="1"/>
</dbReference>
<reference evidence="5 6" key="1">
    <citation type="submission" date="2016-10" db="EMBL/GenBank/DDBJ databases">
        <authorList>
            <person name="Varghese N."/>
            <person name="Submissions S."/>
        </authorList>
    </citation>
    <scope>NUCLEOTIDE SEQUENCE [LARGE SCALE GENOMIC DNA]</scope>
    <source>
        <strain evidence="5 6">22B</strain>
    </source>
</reference>
<dbReference type="AlphaFoldDB" id="A0A662Z8J8"/>
<feature type="transmembrane region" description="Helical" evidence="3">
    <location>
        <begin position="152"/>
        <end position="175"/>
    </location>
</feature>
<sequence>MNSIDIVSLQIDAVCLLVDLIIIVYLVKCKEQNLALYVTVLVMAMLVVVFDIGARFSVDNRCSSFYSNNMLCDKINTFFIVFAFGKYIFYFALVYSAAMLAFFKGSSSIAKRYLLVLGSIPFLLTVYLVISSVFDGRILILTYNGVLIKGPYFFVVVSIIGLYSIIGVFYSLSILDSQKEKLAEITYYRWEYVIFYVAIALPFLMATVGCLFDYPIVSPVFVITFTYLMTIHQHLRLSLDELTSINNLNELRRYLDNLMQGPEKARRQTFLIFIDINRFKEINDSYGHNSGDVVLIQFSRLLKNIALSFNCFVCRYAGDEFIMIKKVANEEKASSICRYIEYSLSQLKELSLAPYDLSVSTGFTRFDRRFKSTQEFIDAADKLMYETKRYAHKDYTSIFPEHRTSEIGKRIFKYGEKKKRLES</sequence>
<evidence type="ECO:0000256" key="2">
    <source>
        <dbReference type="ARBA" id="ARBA00034247"/>
    </source>
</evidence>
<evidence type="ECO:0000256" key="3">
    <source>
        <dbReference type="SAM" id="Phobius"/>
    </source>
</evidence>
<dbReference type="InterPro" id="IPR043128">
    <property type="entry name" value="Rev_trsase/Diguanyl_cyclase"/>
</dbReference>
<feature type="domain" description="GGDEF" evidence="4">
    <location>
        <begin position="267"/>
        <end position="401"/>
    </location>
</feature>
<dbReference type="EMBL" id="FOSF01000006">
    <property type="protein sequence ID" value="SFJ88944.1"/>
    <property type="molecule type" value="Genomic_DNA"/>
</dbReference>